<dbReference type="Pfam" id="PF03572">
    <property type="entry name" value="Peptidase_S41"/>
    <property type="match status" value="1"/>
</dbReference>
<dbReference type="RefSeq" id="WP_185623326.1">
    <property type="nucleotide sequence ID" value="NZ_JABGBW010000001.1"/>
</dbReference>
<evidence type="ECO:0000256" key="6">
    <source>
        <dbReference type="SAM" id="Phobius"/>
    </source>
</evidence>
<evidence type="ECO:0000256" key="5">
    <source>
        <dbReference type="RuleBase" id="RU004404"/>
    </source>
</evidence>
<keyword evidence="9" id="KW-1185">Reference proteome</keyword>
<dbReference type="Gene3D" id="2.30.42.10">
    <property type="match status" value="1"/>
</dbReference>
<dbReference type="SMART" id="SM00228">
    <property type="entry name" value="PDZ"/>
    <property type="match status" value="1"/>
</dbReference>
<dbReference type="PROSITE" id="PS50106">
    <property type="entry name" value="PDZ"/>
    <property type="match status" value="1"/>
</dbReference>
<feature type="domain" description="PDZ" evidence="7">
    <location>
        <begin position="94"/>
        <end position="159"/>
    </location>
</feature>
<keyword evidence="6" id="KW-0472">Membrane</keyword>
<evidence type="ECO:0000313" key="8">
    <source>
        <dbReference type="EMBL" id="MBC2575290.1"/>
    </source>
</evidence>
<dbReference type="InterPro" id="IPR005151">
    <property type="entry name" value="Tail-specific_protease"/>
</dbReference>
<dbReference type="Pfam" id="PF00595">
    <property type="entry name" value="PDZ"/>
    <property type="match status" value="1"/>
</dbReference>
<name>A0ABR6TJ00_9FIRM</name>
<evidence type="ECO:0000256" key="3">
    <source>
        <dbReference type="ARBA" id="ARBA00022801"/>
    </source>
</evidence>
<sequence>MKDKKKIIFGAILLVVITAIITTFVVTSIGFARIIPYKDYKKYKKLMMLNEAIEDGFYKKPNDEKLSVSLYKGLFAGLDDEYSSYYTKDEMNQLLEVSSGKYKGIGIVVSPDKKSGAIKVEQVIENGPAKAAGIKSGDLIIEVNGKKYSYQEMDIAVKNMRGDEGTSVDILFSRDNKTFSKVITRKEITLESIVEKKLENDIGYIRIIAFDEDTDKSFMKAIDKLESENIKGLIIDVRDNGGGYFDVVQKISDRLLGNAVIVYTKDNKGKKYIKKSDDKQKVDIPIAILTNKNSASASEILTGALIDNGAGISVGTTTYGKGLVQSVIQLRDGSGYKLTTSQYFTPKGHYINKKGIKPTIEVKNPKEQLPRAIEYLKTKI</sequence>
<dbReference type="InterPro" id="IPR036034">
    <property type="entry name" value="PDZ_sf"/>
</dbReference>
<dbReference type="SUPFAM" id="SSF52096">
    <property type="entry name" value="ClpP/crotonase"/>
    <property type="match status" value="1"/>
</dbReference>
<proteinExistence type="inferred from homology"/>
<evidence type="ECO:0000259" key="7">
    <source>
        <dbReference type="PROSITE" id="PS50106"/>
    </source>
</evidence>
<dbReference type="Gene3D" id="3.30.750.44">
    <property type="match status" value="1"/>
</dbReference>
<reference evidence="8 9" key="1">
    <citation type="submission" date="2020-05" db="EMBL/GenBank/DDBJ databases">
        <title>Draft genome of xy-202 and genomic insight in genome of the genus Peptostreptococcus.</title>
        <authorList>
            <person name="Zhang Z."/>
        </authorList>
    </citation>
    <scope>NUCLEOTIDE SEQUENCE [LARGE SCALE GENOMIC DNA]</scope>
    <source>
        <strain evidence="8 9">DSM 27025</strain>
    </source>
</reference>
<dbReference type="CDD" id="cd07560">
    <property type="entry name" value="Peptidase_S41_CPP"/>
    <property type="match status" value="1"/>
</dbReference>
<protein>
    <submittedName>
        <fullName evidence="8">S41 family peptidase</fullName>
    </submittedName>
</protein>
<keyword evidence="3 5" id="KW-0378">Hydrolase</keyword>
<keyword evidence="6" id="KW-1133">Transmembrane helix</keyword>
<dbReference type="PANTHER" id="PTHR32060:SF30">
    <property type="entry name" value="CARBOXY-TERMINAL PROCESSING PROTEASE CTPA"/>
    <property type="match status" value="1"/>
</dbReference>
<evidence type="ECO:0000256" key="4">
    <source>
        <dbReference type="ARBA" id="ARBA00022825"/>
    </source>
</evidence>
<evidence type="ECO:0000313" key="9">
    <source>
        <dbReference type="Proteomes" id="UP000713904"/>
    </source>
</evidence>
<keyword evidence="4 5" id="KW-0720">Serine protease</keyword>
<dbReference type="SUPFAM" id="SSF50156">
    <property type="entry name" value="PDZ domain-like"/>
    <property type="match status" value="1"/>
</dbReference>
<gene>
    <name evidence="8" type="ORF">HLB29_01155</name>
</gene>
<dbReference type="EMBL" id="JABGBW010000001">
    <property type="protein sequence ID" value="MBC2575290.1"/>
    <property type="molecule type" value="Genomic_DNA"/>
</dbReference>
<comment type="caution">
    <text evidence="8">The sequence shown here is derived from an EMBL/GenBank/DDBJ whole genome shotgun (WGS) entry which is preliminary data.</text>
</comment>
<evidence type="ECO:0000256" key="1">
    <source>
        <dbReference type="ARBA" id="ARBA00009179"/>
    </source>
</evidence>
<dbReference type="Gene3D" id="3.90.226.10">
    <property type="entry name" value="2-enoyl-CoA Hydratase, Chain A, domain 1"/>
    <property type="match status" value="1"/>
</dbReference>
<accession>A0ABR6TJ00</accession>
<organism evidence="8 9">
    <name type="scientific">Peptostreptococcus canis</name>
    <dbReference type="NCBI Taxonomy" id="1159213"/>
    <lineage>
        <taxon>Bacteria</taxon>
        <taxon>Bacillati</taxon>
        <taxon>Bacillota</taxon>
        <taxon>Clostridia</taxon>
        <taxon>Peptostreptococcales</taxon>
        <taxon>Peptostreptococcaceae</taxon>
        <taxon>Peptostreptococcus</taxon>
    </lineage>
</organism>
<keyword evidence="2 5" id="KW-0645">Protease</keyword>
<dbReference type="InterPro" id="IPR029045">
    <property type="entry name" value="ClpP/crotonase-like_dom_sf"/>
</dbReference>
<dbReference type="NCBIfam" id="TIGR00225">
    <property type="entry name" value="prc"/>
    <property type="match status" value="1"/>
</dbReference>
<evidence type="ECO:0000256" key="2">
    <source>
        <dbReference type="ARBA" id="ARBA00022670"/>
    </source>
</evidence>
<dbReference type="Proteomes" id="UP000713904">
    <property type="component" value="Unassembled WGS sequence"/>
</dbReference>
<keyword evidence="6" id="KW-0812">Transmembrane</keyword>
<comment type="similarity">
    <text evidence="1 5">Belongs to the peptidase S41A family.</text>
</comment>
<dbReference type="InterPro" id="IPR004447">
    <property type="entry name" value="Peptidase_S41A"/>
</dbReference>
<feature type="transmembrane region" description="Helical" evidence="6">
    <location>
        <begin position="7"/>
        <end position="32"/>
    </location>
</feature>
<dbReference type="PANTHER" id="PTHR32060">
    <property type="entry name" value="TAIL-SPECIFIC PROTEASE"/>
    <property type="match status" value="1"/>
</dbReference>
<dbReference type="SMART" id="SM00245">
    <property type="entry name" value="TSPc"/>
    <property type="match status" value="1"/>
</dbReference>
<dbReference type="InterPro" id="IPR001478">
    <property type="entry name" value="PDZ"/>
</dbReference>